<feature type="region of interest" description="Disordered" evidence="1">
    <location>
        <begin position="29"/>
        <end position="69"/>
    </location>
</feature>
<evidence type="ECO:0000313" key="2">
    <source>
        <dbReference type="EMBL" id="KAK9150524.1"/>
    </source>
</evidence>
<feature type="compositionally biased region" description="Low complexity" evidence="1">
    <location>
        <begin position="48"/>
        <end position="61"/>
    </location>
</feature>
<gene>
    <name evidence="2" type="ORF">Syun_008833</name>
</gene>
<name>A0AAP0KFG4_9MAGN</name>
<proteinExistence type="predicted"/>
<evidence type="ECO:0000313" key="3">
    <source>
        <dbReference type="Proteomes" id="UP001420932"/>
    </source>
</evidence>
<reference evidence="2 3" key="1">
    <citation type="submission" date="2024-01" db="EMBL/GenBank/DDBJ databases">
        <title>Genome assemblies of Stephania.</title>
        <authorList>
            <person name="Yang L."/>
        </authorList>
    </citation>
    <scope>NUCLEOTIDE SEQUENCE [LARGE SCALE GENOMIC DNA]</scope>
    <source>
        <strain evidence="2">YNDBR</strain>
        <tissue evidence="2">Leaf</tissue>
    </source>
</reference>
<dbReference type="Proteomes" id="UP001420932">
    <property type="component" value="Unassembled WGS sequence"/>
</dbReference>
<protein>
    <submittedName>
        <fullName evidence="2">Uncharacterized protein</fullName>
    </submittedName>
</protein>
<keyword evidence="3" id="KW-1185">Reference proteome</keyword>
<organism evidence="2 3">
    <name type="scientific">Stephania yunnanensis</name>
    <dbReference type="NCBI Taxonomy" id="152371"/>
    <lineage>
        <taxon>Eukaryota</taxon>
        <taxon>Viridiplantae</taxon>
        <taxon>Streptophyta</taxon>
        <taxon>Embryophyta</taxon>
        <taxon>Tracheophyta</taxon>
        <taxon>Spermatophyta</taxon>
        <taxon>Magnoliopsida</taxon>
        <taxon>Ranunculales</taxon>
        <taxon>Menispermaceae</taxon>
        <taxon>Menispermoideae</taxon>
        <taxon>Cissampelideae</taxon>
        <taxon>Stephania</taxon>
    </lineage>
</organism>
<sequence length="110" mass="11767">MGSLGAMLKHPRGCVPIVEARARSEECREARSLPARTGPSASPCSTRSPEASPSSSNNSAPIFATPSTKADPFSFRLDLLRRMKCLGSSKLGNEKHRTISCLICMFVGSL</sequence>
<dbReference type="AlphaFoldDB" id="A0AAP0KFG4"/>
<evidence type="ECO:0000256" key="1">
    <source>
        <dbReference type="SAM" id="MobiDB-lite"/>
    </source>
</evidence>
<accession>A0AAP0KFG4</accession>
<dbReference type="EMBL" id="JBBNAF010000004">
    <property type="protein sequence ID" value="KAK9150524.1"/>
    <property type="molecule type" value="Genomic_DNA"/>
</dbReference>
<comment type="caution">
    <text evidence="2">The sequence shown here is derived from an EMBL/GenBank/DDBJ whole genome shotgun (WGS) entry which is preliminary data.</text>
</comment>